<dbReference type="EMBL" id="LAZR01008337">
    <property type="protein sequence ID" value="KKM79426.1"/>
    <property type="molecule type" value="Genomic_DNA"/>
</dbReference>
<evidence type="ECO:0000256" key="7">
    <source>
        <dbReference type="ARBA" id="ARBA00022840"/>
    </source>
</evidence>
<evidence type="ECO:0000313" key="12">
    <source>
        <dbReference type="EMBL" id="KKM79426.1"/>
    </source>
</evidence>
<dbReference type="InterPro" id="IPR011495">
    <property type="entry name" value="Sig_transdc_His_kin_sub2_dim/P"/>
</dbReference>
<name>A0A0F9KX83_9ZZZZ</name>
<protein>
    <recommendedName>
        <fullName evidence="2">histidine kinase</fullName>
        <ecNumber evidence="2">2.7.13.3</ecNumber>
    </recommendedName>
</protein>
<dbReference type="NCBIfam" id="TIGR00229">
    <property type="entry name" value="sensory_box"/>
    <property type="match status" value="1"/>
</dbReference>
<dbReference type="Pfam" id="PF08447">
    <property type="entry name" value="PAS_3"/>
    <property type="match status" value="1"/>
</dbReference>
<dbReference type="InterPro" id="IPR013656">
    <property type="entry name" value="PAS_4"/>
</dbReference>
<dbReference type="Gene3D" id="3.30.565.10">
    <property type="entry name" value="Histidine kinase-like ATPase, C-terminal domain"/>
    <property type="match status" value="1"/>
</dbReference>
<proteinExistence type="predicted"/>
<organism evidence="12">
    <name type="scientific">marine sediment metagenome</name>
    <dbReference type="NCBI Taxonomy" id="412755"/>
    <lineage>
        <taxon>unclassified sequences</taxon>
        <taxon>metagenomes</taxon>
        <taxon>ecological metagenomes</taxon>
    </lineage>
</organism>
<dbReference type="Gene3D" id="2.10.70.100">
    <property type="match status" value="1"/>
</dbReference>
<dbReference type="SMART" id="SM00091">
    <property type="entry name" value="PAS"/>
    <property type="match status" value="2"/>
</dbReference>
<dbReference type="GO" id="GO:0004673">
    <property type="term" value="F:protein histidine kinase activity"/>
    <property type="evidence" value="ECO:0007669"/>
    <property type="project" value="UniProtKB-EC"/>
</dbReference>
<dbReference type="PROSITE" id="PS50113">
    <property type="entry name" value="PAC"/>
    <property type="match status" value="1"/>
</dbReference>
<dbReference type="PANTHER" id="PTHR41523">
    <property type="entry name" value="TWO-COMPONENT SYSTEM SENSOR PROTEIN"/>
    <property type="match status" value="1"/>
</dbReference>
<evidence type="ECO:0000256" key="6">
    <source>
        <dbReference type="ARBA" id="ARBA00022777"/>
    </source>
</evidence>
<feature type="domain" description="PAS" evidence="10">
    <location>
        <begin position="143"/>
        <end position="211"/>
    </location>
</feature>
<keyword evidence="3" id="KW-0597">Phosphoprotein</keyword>
<evidence type="ECO:0000256" key="4">
    <source>
        <dbReference type="ARBA" id="ARBA00022679"/>
    </source>
</evidence>
<keyword evidence="8" id="KW-0843">Virulence</keyword>
<keyword evidence="7" id="KW-0067">ATP-binding</keyword>
<dbReference type="InterPro" id="IPR000700">
    <property type="entry name" value="PAS-assoc_C"/>
</dbReference>
<dbReference type="InterPro" id="IPR036890">
    <property type="entry name" value="HATPase_C_sf"/>
</dbReference>
<dbReference type="Gene3D" id="3.30.450.20">
    <property type="entry name" value="PAS domain"/>
    <property type="match status" value="2"/>
</dbReference>
<accession>A0A0F9KX83</accession>
<dbReference type="InterPro" id="IPR000014">
    <property type="entry name" value="PAS"/>
</dbReference>
<gene>
    <name evidence="12" type="ORF">LCGC14_1350030</name>
</gene>
<comment type="catalytic activity">
    <reaction evidence="1">
        <text>ATP + protein L-histidine = ADP + protein N-phospho-L-histidine.</text>
        <dbReference type="EC" id="2.7.13.3"/>
    </reaction>
</comment>
<evidence type="ECO:0000256" key="1">
    <source>
        <dbReference type="ARBA" id="ARBA00000085"/>
    </source>
</evidence>
<evidence type="ECO:0000256" key="8">
    <source>
        <dbReference type="ARBA" id="ARBA00023026"/>
    </source>
</evidence>
<dbReference type="SUPFAM" id="SSF55874">
    <property type="entry name" value="ATPase domain of HSP90 chaperone/DNA topoisomerase II/histidine kinase"/>
    <property type="match status" value="1"/>
</dbReference>
<dbReference type="EC" id="2.7.13.3" evidence="2"/>
<evidence type="ECO:0000259" key="11">
    <source>
        <dbReference type="PROSITE" id="PS50113"/>
    </source>
</evidence>
<feature type="domain" description="Histidine kinase" evidence="9">
    <location>
        <begin position="282"/>
        <end position="476"/>
    </location>
</feature>
<reference evidence="12" key="1">
    <citation type="journal article" date="2015" name="Nature">
        <title>Complex archaea that bridge the gap between prokaryotes and eukaryotes.</title>
        <authorList>
            <person name="Spang A."/>
            <person name="Saw J.H."/>
            <person name="Jorgensen S.L."/>
            <person name="Zaremba-Niedzwiedzka K."/>
            <person name="Martijn J."/>
            <person name="Lind A.E."/>
            <person name="van Eijk R."/>
            <person name="Schleper C."/>
            <person name="Guy L."/>
            <person name="Ettema T.J."/>
        </authorList>
    </citation>
    <scope>NUCLEOTIDE SEQUENCE</scope>
</reference>
<dbReference type="AlphaFoldDB" id="A0A0F9KX83"/>
<evidence type="ECO:0000259" key="9">
    <source>
        <dbReference type="PROSITE" id="PS50109"/>
    </source>
</evidence>
<evidence type="ECO:0000256" key="3">
    <source>
        <dbReference type="ARBA" id="ARBA00022553"/>
    </source>
</evidence>
<dbReference type="CDD" id="cd00130">
    <property type="entry name" value="PAS"/>
    <property type="match status" value="2"/>
</dbReference>
<dbReference type="PROSITE" id="PS50112">
    <property type="entry name" value="PAS"/>
    <property type="match status" value="1"/>
</dbReference>
<dbReference type="Pfam" id="PF08448">
    <property type="entry name" value="PAS_4"/>
    <property type="match status" value="1"/>
</dbReference>
<dbReference type="Pfam" id="PF07568">
    <property type="entry name" value="HisKA_2"/>
    <property type="match status" value="1"/>
</dbReference>
<dbReference type="InterPro" id="IPR003594">
    <property type="entry name" value="HATPase_dom"/>
</dbReference>
<dbReference type="InterPro" id="IPR005467">
    <property type="entry name" value="His_kinase_dom"/>
</dbReference>
<dbReference type="InterPro" id="IPR013655">
    <property type="entry name" value="PAS_fold_3"/>
</dbReference>
<dbReference type="SMART" id="SM00086">
    <property type="entry name" value="PAC"/>
    <property type="match status" value="1"/>
</dbReference>
<keyword evidence="5" id="KW-0547">Nucleotide-binding</keyword>
<dbReference type="InterPro" id="IPR001610">
    <property type="entry name" value="PAC"/>
</dbReference>
<dbReference type="InterPro" id="IPR035965">
    <property type="entry name" value="PAS-like_dom_sf"/>
</dbReference>
<dbReference type="Pfam" id="PF02518">
    <property type="entry name" value="HATPase_c"/>
    <property type="match status" value="1"/>
</dbReference>
<keyword evidence="6" id="KW-0418">Kinase</keyword>
<comment type="caution">
    <text evidence="12">The sequence shown here is derived from an EMBL/GenBank/DDBJ whole genome shotgun (WGS) entry which is preliminary data.</text>
</comment>
<dbReference type="GO" id="GO:0005524">
    <property type="term" value="F:ATP binding"/>
    <property type="evidence" value="ECO:0007669"/>
    <property type="project" value="UniProtKB-KW"/>
</dbReference>
<feature type="domain" description="PAC" evidence="11">
    <location>
        <begin position="219"/>
        <end position="271"/>
    </location>
</feature>
<keyword evidence="4" id="KW-0808">Transferase</keyword>
<evidence type="ECO:0000256" key="5">
    <source>
        <dbReference type="ARBA" id="ARBA00022741"/>
    </source>
</evidence>
<dbReference type="PANTHER" id="PTHR41523:SF8">
    <property type="entry name" value="ETHYLENE RESPONSE SENSOR PROTEIN"/>
    <property type="match status" value="1"/>
</dbReference>
<evidence type="ECO:0000259" key="10">
    <source>
        <dbReference type="PROSITE" id="PS50112"/>
    </source>
</evidence>
<dbReference type="SUPFAM" id="SSF55785">
    <property type="entry name" value="PYP-like sensor domain (PAS domain)"/>
    <property type="match status" value="2"/>
</dbReference>
<dbReference type="PROSITE" id="PS50109">
    <property type="entry name" value="HIS_KIN"/>
    <property type="match status" value="1"/>
</dbReference>
<sequence length="476" mass="52066">MDEVSGIDLGIFFDAAPTAQMVFTPDLRIVAANQRYCAMLGRQPEELIGNRVFEAFPANPDDPNSDAEAELQASTDAVVATGEAQEMPLRQHDVQEVDGRYGTRYWRILNSPVFADASEPERVTHVIHTAEDVTRSILGERADAAKRRAAMRGAELSYFEFDPASGRLTRSPQLDALFGFEPGETVTTAQEFFDRIHPDDHGATIAEIERAGRTIGSDLHLDYRIMRPDGTVRWAIGHGESVRDPDTQHVRIVGIVLDATSICEREESLREAVGARDLLIAEVNHRVKNSLQMVTSILNLEASATEDAAARASLKAATTRVNAVAAIHASLYEDEDVSSVQIDRYMERLKEHLDASLSSEGRGVKIALDVEPIRLPTDKAITLSLAVNELVTNSFKHAFGNEDEGAVTISLRRSGGDTIVLEVADDGTSSSTDRLEIKSPSSGLGQRLIKGMASQLGGTIEVEGKNGWRTRIYFPE</sequence>
<evidence type="ECO:0000256" key="2">
    <source>
        <dbReference type="ARBA" id="ARBA00012438"/>
    </source>
</evidence>